<dbReference type="EMBL" id="CP002454">
    <property type="protein sequence ID" value="ADV65773.1"/>
    <property type="molecule type" value="Genomic_DNA"/>
</dbReference>
<dbReference type="HOGENOM" id="CLU_184322_0_0_0"/>
<dbReference type="AlphaFoldDB" id="E8U335"/>
<protein>
    <submittedName>
        <fullName evidence="1">Uncharacterized protein</fullName>
    </submittedName>
</protein>
<accession>E8U335</accession>
<keyword evidence="2" id="KW-1185">Reference proteome</keyword>
<organism evidence="1 2">
    <name type="scientific">Deinococcus maricopensis (strain DSM 21211 / LMG 22137 / NRRL B-23946 / LB-34)</name>
    <dbReference type="NCBI Taxonomy" id="709986"/>
    <lineage>
        <taxon>Bacteria</taxon>
        <taxon>Thermotogati</taxon>
        <taxon>Deinococcota</taxon>
        <taxon>Deinococci</taxon>
        <taxon>Deinococcales</taxon>
        <taxon>Deinococcaceae</taxon>
        <taxon>Deinococcus</taxon>
    </lineage>
</organism>
<sequence length="94" mass="10849">MDLQEQIERMRFPAGTQVSMYREGPDNDTVFRVMQRDQNGKRGLELVLTHDAEEMYGEGPMVHTALQELYRRVEAGLPEVVPGQEYTRLTYTGD</sequence>
<proteinExistence type="predicted"/>
<gene>
    <name evidence="1" type="ordered locus">Deima_0109</name>
</gene>
<dbReference type="Proteomes" id="UP000008635">
    <property type="component" value="Chromosome"/>
</dbReference>
<reference evidence="1 2" key="1">
    <citation type="journal article" date="2011" name="Stand. Genomic Sci.">
        <title>Complete genome sequence of Deinococcus maricopensis type strain (LB-34).</title>
        <authorList>
            <person name="Pukall R."/>
            <person name="Zeytun A."/>
            <person name="Lucas S."/>
            <person name="Lapidus A."/>
            <person name="Hammon N."/>
            <person name="Deshpande S."/>
            <person name="Nolan M."/>
            <person name="Cheng J.F."/>
            <person name="Pitluck S."/>
            <person name="Liolios K."/>
            <person name="Pagani I."/>
            <person name="Mikhailova N."/>
            <person name="Ivanova N."/>
            <person name="Mavromatis K."/>
            <person name="Pati A."/>
            <person name="Tapia R."/>
            <person name="Han C."/>
            <person name="Goodwin L."/>
            <person name="Chen A."/>
            <person name="Palaniappan K."/>
            <person name="Land M."/>
            <person name="Hauser L."/>
            <person name="Chang Y.J."/>
            <person name="Jeffries C.D."/>
            <person name="Brambilla E.M."/>
            <person name="Rohde M."/>
            <person name="Goker M."/>
            <person name="Detter J.C."/>
            <person name="Woyke T."/>
            <person name="Bristow J."/>
            <person name="Eisen J.A."/>
            <person name="Markowitz V."/>
            <person name="Hugenholtz P."/>
            <person name="Kyrpides N.C."/>
            <person name="Klenk H.P."/>
        </authorList>
    </citation>
    <scope>NUCLEOTIDE SEQUENCE [LARGE SCALE GENOMIC DNA]</scope>
    <source>
        <strain evidence="2">DSM 21211 / LMG 22137 / NRRL B-23946 / LB-34</strain>
    </source>
</reference>
<dbReference type="OrthoDB" id="71690at2"/>
<evidence type="ECO:0000313" key="1">
    <source>
        <dbReference type="EMBL" id="ADV65773.1"/>
    </source>
</evidence>
<reference evidence="2" key="2">
    <citation type="submission" date="2011-01" db="EMBL/GenBank/DDBJ databases">
        <title>The complete genome of Deinococcus maricopensis DSM 21211.</title>
        <authorList>
            <consortium name="US DOE Joint Genome Institute (JGI-PGF)"/>
            <person name="Lucas S."/>
            <person name="Copeland A."/>
            <person name="Lapidus A."/>
            <person name="Goodwin L."/>
            <person name="Pitluck S."/>
            <person name="Kyrpides N."/>
            <person name="Mavromatis K."/>
            <person name="Pagani I."/>
            <person name="Ivanova N."/>
            <person name="Ovchinnikova G."/>
            <person name="Zeytun A."/>
            <person name="Detter J.C."/>
            <person name="Han C."/>
            <person name="Land M."/>
            <person name="Hauser L."/>
            <person name="Markowitz V."/>
            <person name="Cheng J.-F."/>
            <person name="Hugenholtz P."/>
            <person name="Woyke T."/>
            <person name="Wu D."/>
            <person name="Pukall R."/>
            <person name="Gehrich-Schroeter G."/>
            <person name="Brambilla E."/>
            <person name="Klenk H.-P."/>
            <person name="Eisen J.A."/>
        </authorList>
    </citation>
    <scope>NUCLEOTIDE SEQUENCE [LARGE SCALE GENOMIC DNA]</scope>
    <source>
        <strain evidence="2">DSM 21211 / LMG 22137 / NRRL B-23946 / LB-34</strain>
    </source>
</reference>
<name>E8U335_DEIML</name>
<dbReference type="RefSeq" id="WP_013555278.1">
    <property type="nucleotide sequence ID" value="NC_014958.1"/>
</dbReference>
<dbReference type="KEGG" id="dmr:Deima_0109"/>
<evidence type="ECO:0000313" key="2">
    <source>
        <dbReference type="Proteomes" id="UP000008635"/>
    </source>
</evidence>
<dbReference type="STRING" id="709986.Deima_0109"/>